<feature type="region of interest" description="Disordered" evidence="1">
    <location>
        <begin position="1"/>
        <end position="20"/>
    </location>
</feature>
<organism evidence="2 3">
    <name type="scientific">Forsythia ovata</name>
    <dbReference type="NCBI Taxonomy" id="205694"/>
    <lineage>
        <taxon>Eukaryota</taxon>
        <taxon>Viridiplantae</taxon>
        <taxon>Streptophyta</taxon>
        <taxon>Embryophyta</taxon>
        <taxon>Tracheophyta</taxon>
        <taxon>Spermatophyta</taxon>
        <taxon>Magnoliopsida</taxon>
        <taxon>eudicotyledons</taxon>
        <taxon>Gunneridae</taxon>
        <taxon>Pentapetalae</taxon>
        <taxon>asterids</taxon>
        <taxon>lamiids</taxon>
        <taxon>Lamiales</taxon>
        <taxon>Oleaceae</taxon>
        <taxon>Forsythieae</taxon>
        <taxon>Forsythia</taxon>
    </lineage>
</organism>
<name>A0ABD1RNP7_9LAMI</name>
<evidence type="ECO:0000313" key="2">
    <source>
        <dbReference type="EMBL" id="KAL2490020.1"/>
    </source>
</evidence>
<evidence type="ECO:0000256" key="1">
    <source>
        <dbReference type="SAM" id="MobiDB-lite"/>
    </source>
</evidence>
<reference evidence="3" key="1">
    <citation type="submission" date="2024-07" db="EMBL/GenBank/DDBJ databases">
        <title>Two chromosome-level genome assemblies of Korean endemic species Abeliophyllum distichum and Forsythia ovata (Oleaceae).</title>
        <authorList>
            <person name="Jang H."/>
        </authorList>
    </citation>
    <scope>NUCLEOTIDE SEQUENCE [LARGE SCALE GENOMIC DNA]</scope>
</reference>
<comment type="caution">
    <text evidence="2">The sequence shown here is derived from an EMBL/GenBank/DDBJ whole genome shotgun (WGS) entry which is preliminary data.</text>
</comment>
<evidence type="ECO:0000313" key="3">
    <source>
        <dbReference type="Proteomes" id="UP001604277"/>
    </source>
</evidence>
<proteinExistence type="predicted"/>
<dbReference type="AlphaFoldDB" id="A0ABD1RNP7"/>
<protein>
    <submittedName>
        <fullName evidence="2">Uncharacterized protein</fullName>
    </submittedName>
</protein>
<dbReference type="Proteomes" id="UP001604277">
    <property type="component" value="Unassembled WGS sequence"/>
</dbReference>
<dbReference type="EMBL" id="JBFOLJ010000012">
    <property type="protein sequence ID" value="KAL2490020.1"/>
    <property type="molecule type" value="Genomic_DNA"/>
</dbReference>
<sequence>MEMEPRTSLAEEGKGKRTRTKAVVDKVETMRFQLFKTLIKGKEGYILQMQKAEPVTEETSPNVQTKCKLSLQERLVGWTFEARKRKSSNITDKNKILIELYIAVFIHSHGKAKKTFRSVKELGNFILFCSSVEVSSHRHKAKMTEEEKKEAFLAEANQNRQNMDEMVVPLGDEDNAAQGDEDGILSEVLEHPITNFHATCLKFRVYTSSQAGKTQQKESPTKKEKRQKINEVWHSFISVILECNQVNENVAFMMYRDLLNIAQLVERRDCSNLNFADSCRVRVRFLPLVWKMLLASAVKKQALNSTPTEDILRFTSSTNAPGTWVVGVLKSSDYNKKQEDKNLVLGTSK</sequence>
<keyword evidence="3" id="KW-1185">Reference proteome</keyword>
<accession>A0ABD1RNP7</accession>
<gene>
    <name evidence="2" type="ORF">Fot_43312</name>
</gene>